<evidence type="ECO:0000256" key="4">
    <source>
        <dbReference type="ARBA" id="ARBA00023180"/>
    </source>
</evidence>
<evidence type="ECO:0000313" key="8">
    <source>
        <dbReference type="Proteomes" id="UP000078284"/>
    </source>
</evidence>
<dbReference type="InterPro" id="IPR036426">
    <property type="entry name" value="Bulb-type_lectin_dom_sf"/>
</dbReference>
<dbReference type="CDD" id="cd00028">
    <property type="entry name" value="B_lectin"/>
    <property type="match status" value="1"/>
</dbReference>
<gene>
    <name evidence="7" type="ordered locus">AXX17_At2g20290</name>
</gene>
<keyword evidence="1 5" id="KW-0732">Signal</keyword>
<organism evidence="7 8">
    <name type="scientific">Arabidopsis thaliana</name>
    <name type="common">Mouse-ear cress</name>
    <dbReference type="NCBI Taxonomy" id="3702"/>
    <lineage>
        <taxon>Eukaryota</taxon>
        <taxon>Viridiplantae</taxon>
        <taxon>Streptophyta</taxon>
        <taxon>Embryophyta</taxon>
        <taxon>Tracheophyta</taxon>
        <taxon>Spermatophyta</taxon>
        <taxon>Magnoliopsida</taxon>
        <taxon>eudicotyledons</taxon>
        <taxon>Gunneridae</taxon>
        <taxon>Pentapetalae</taxon>
        <taxon>rosids</taxon>
        <taxon>malvids</taxon>
        <taxon>Brassicales</taxon>
        <taxon>Brassicaceae</taxon>
        <taxon>Camelineae</taxon>
        <taxon>Arabidopsis</taxon>
    </lineage>
</organism>
<proteinExistence type="predicted"/>
<protein>
    <recommendedName>
        <fullName evidence="6">Bulb-type lectin domain-containing protein</fullName>
    </recommendedName>
</protein>
<dbReference type="AlphaFoldDB" id="A0A178W0B0"/>
<dbReference type="GO" id="GO:0030246">
    <property type="term" value="F:carbohydrate binding"/>
    <property type="evidence" value="ECO:0007669"/>
    <property type="project" value="UniProtKB-KW"/>
</dbReference>
<feature type="signal peptide" evidence="5">
    <location>
        <begin position="1"/>
        <end position="19"/>
    </location>
</feature>
<reference evidence="8" key="1">
    <citation type="journal article" date="2016" name="Proc. Natl. Acad. Sci. U.S.A.">
        <title>Chromosome-level assembly of Arabidopsis thaliana Ler reveals the extent of translocation and inversion polymorphisms.</title>
        <authorList>
            <person name="Zapata L."/>
            <person name="Ding J."/>
            <person name="Willing E.M."/>
            <person name="Hartwig B."/>
            <person name="Bezdan D."/>
            <person name="Jiao W.B."/>
            <person name="Patel V."/>
            <person name="Velikkakam James G."/>
            <person name="Koornneef M."/>
            <person name="Ossowski S."/>
            <person name="Schneeberger K."/>
        </authorList>
    </citation>
    <scope>NUCLEOTIDE SEQUENCE [LARGE SCALE GENOMIC DNA]</scope>
    <source>
        <strain evidence="8">cv. Landsberg erecta</strain>
    </source>
</reference>
<evidence type="ECO:0000259" key="6">
    <source>
        <dbReference type="PROSITE" id="PS50927"/>
    </source>
</evidence>
<name>A0A178W0B0_ARATH</name>
<keyword evidence="3" id="KW-1015">Disulfide bond</keyword>
<dbReference type="EMBL" id="LUHQ01000002">
    <property type="protein sequence ID" value="OAP10532.1"/>
    <property type="molecule type" value="Genomic_DNA"/>
</dbReference>
<dbReference type="PANTHER" id="PTHR32444">
    <property type="entry name" value="BULB-TYPE LECTIN DOMAIN-CONTAINING PROTEIN"/>
    <property type="match status" value="1"/>
</dbReference>
<dbReference type="PROSITE" id="PS50927">
    <property type="entry name" value="BULB_LECTIN"/>
    <property type="match status" value="1"/>
</dbReference>
<evidence type="ECO:0000313" key="7">
    <source>
        <dbReference type="EMBL" id="OAP10532.1"/>
    </source>
</evidence>
<dbReference type="Pfam" id="PF01453">
    <property type="entry name" value="B_lectin"/>
    <property type="match status" value="1"/>
</dbReference>
<evidence type="ECO:0000256" key="1">
    <source>
        <dbReference type="ARBA" id="ARBA00022729"/>
    </source>
</evidence>
<feature type="domain" description="Bulb-type lectin" evidence="6">
    <location>
        <begin position="20"/>
        <end position="142"/>
    </location>
</feature>
<dbReference type="SUPFAM" id="SSF51110">
    <property type="entry name" value="alpha-D-mannose-specific plant lectins"/>
    <property type="match status" value="1"/>
</dbReference>
<accession>A0A178W0B0</accession>
<evidence type="ECO:0000256" key="5">
    <source>
        <dbReference type="SAM" id="SignalP"/>
    </source>
</evidence>
<comment type="caution">
    <text evidence="7">The sequence shown here is derived from an EMBL/GenBank/DDBJ whole genome shotgun (WGS) entry which is preliminary data.</text>
</comment>
<dbReference type="PANTHER" id="PTHR32444:SF235">
    <property type="entry name" value="OS01G0783900 PROTEIN"/>
    <property type="match status" value="1"/>
</dbReference>
<evidence type="ECO:0000256" key="2">
    <source>
        <dbReference type="ARBA" id="ARBA00022734"/>
    </source>
</evidence>
<keyword evidence="4" id="KW-0325">Glycoprotein</keyword>
<feature type="chain" id="PRO_5008095441" description="Bulb-type lectin domain-containing protein" evidence="5">
    <location>
        <begin position="20"/>
        <end position="163"/>
    </location>
</feature>
<dbReference type="Proteomes" id="UP000078284">
    <property type="component" value="Chromosome 2"/>
</dbReference>
<keyword evidence="2" id="KW-0430">Lectin</keyword>
<dbReference type="Gene3D" id="2.90.10.10">
    <property type="entry name" value="Bulb-type lectin domain"/>
    <property type="match status" value="1"/>
</dbReference>
<evidence type="ECO:0000256" key="3">
    <source>
        <dbReference type="ARBA" id="ARBA00023157"/>
    </source>
</evidence>
<dbReference type="InterPro" id="IPR001480">
    <property type="entry name" value="Bulb-type_lectin_dom"/>
</dbReference>
<sequence length="163" mass="18940">MRVLFLFVLVLQLSSKYESKLVSTEPFKITTRRNILSPTKVSVLGFFKPSSTSHWYLGVWHHRFPQEVVWVANRGNPLSEPIGTLKIMDNNLVLLDQHGTRVWWTNVTSTNLMKGLVTGELLDTGNFVLRYFNNDDLSAGLWFSDRCFSFRYEIWLGCQIKHK</sequence>
<dbReference type="SMART" id="SM00108">
    <property type="entry name" value="B_lectin"/>
    <property type="match status" value="1"/>
</dbReference>